<gene>
    <name evidence="2" type="ORF">FCL54_07850</name>
</gene>
<evidence type="ECO:0000256" key="1">
    <source>
        <dbReference type="SAM" id="Coils"/>
    </source>
</evidence>
<dbReference type="Proteomes" id="UP000308230">
    <property type="component" value="Unassembled WGS sequence"/>
</dbReference>
<feature type="coiled-coil region" evidence="1">
    <location>
        <begin position="26"/>
        <end position="53"/>
    </location>
</feature>
<protein>
    <submittedName>
        <fullName evidence="2">Uncharacterized protein</fullName>
    </submittedName>
</protein>
<evidence type="ECO:0000313" key="3">
    <source>
        <dbReference type="Proteomes" id="UP000308230"/>
    </source>
</evidence>
<reference evidence="2 3" key="1">
    <citation type="submission" date="2019-04" db="EMBL/GenBank/DDBJ databases">
        <title>Bacillus caeni sp. nov., a bacterium isolated from mangrove sediment.</title>
        <authorList>
            <person name="Huang H."/>
            <person name="Mo K."/>
            <person name="Hu Y."/>
        </authorList>
    </citation>
    <scope>NUCLEOTIDE SEQUENCE [LARGE SCALE GENOMIC DNA]</scope>
    <source>
        <strain evidence="2 3">HB172195</strain>
    </source>
</reference>
<comment type="caution">
    <text evidence="2">The sequence shown here is derived from an EMBL/GenBank/DDBJ whole genome shotgun (WGS) entry which is preliminary data.</text>
</comment>
<sequence>MENNQEQMIDIEPRLKQALSDLHYKNIVLSAQLDSLTQENTELRKKIDELSVGKSPKEESAKK</sequence>
<dbReference type="EMBL" id="SWLG01000005">
    <property type="protein sequence ID" value="TLS37727.1"/>
    <property type="molecule type" value="Genomic_DNA"/>
</dbReference>
<dbReference type="RefSeq" id="WP_138125086.1">
    <property type="nucleotide sequence ID" value="NZ_SWLG01000005.1"/>
</dbReference>
<name>A0A5R9F289_9BACL</name>
<proteinExistence type="predicted"/>
<accession>A0A5R9F289</accession>
<evidence type="ECO:0000313" key="2">
    <source>
        <dbReference type="EMBL" id="TLS37727.1"/>
    </source>
</evidence>
<organism evidence="2 3">
    <name type="scientific">Exobacillus caeni</name>
    <dbReference type="NCBI Taxonomy" id="2574798"/>
    <lineage>
        <taxon>Bacteria</taxon>
        <taxon>Bacillati</taxon>
        <taxon>Bacillota</taxon>
        <taxon>Bacilli</taxon>
        <taxon>Bacillales</taxon>
        <taxon>Guptibacillaceae</taxon>
        <taxon>Exobacillus</taxon>
    </lineage>
</organism>
<keyword evidence="3" id="KW-1185">Reference proteome</keyword>
<keyword evidence="1" id="KW-0175">Coiled coil</keyword>
<dbReference type="AlphaFoldDB" id="A0A5R9F289"/>